<dbReference type="Gene3D" id="3.30.420.360">
    <property type="match status" value="1"/>
</dbReference>
<dbReference type="InterPro" id="IPR041440">
    <property type="entry name" value="HypF_C"/>
</dbReference>
<proteinExistence type="inferred from homology"/>
<dbReference type="InterPro" id="IPR055128">
    <property type="entry name" value="HypF_C_2"/>
</dbReference>
<evidence type="ECO:0000256" key="1">
    <source>
        <dbReference type="ARBA" id="ARBA00008097"/>
    </source>
</evidence>
<accession>A0ABU9QR71</accession>
<organism evidence="4 5">
    <name type="scientific">Paraburkholderia sabiae</name>
    <dbReference type="NCBI Taxonomy" id="273251"/>
    <lineage>
        <taxon>Bacteria</taxon>
        <taxon>Pseudomonadati</taxon>
        <taxon>Pseudomonadota</taxon>
        <taxon>Betaproteobacteria</taxon>
        <taxon>Burkholderiales</taxon>
        <taxon>Burkholderiaceae</taxon>
        <taxon>Paraburkholderia</taxon>
    </lineage>
</organism>
<dbReference type="Pfam" id="PF22521">
    <property type="entry name" value="HypF_C_2"/>
    <property type="match status" value="1"/>
</dbReference>
<dbReference type="RefSeq" id="WP_342965461.1">
    <property type="nucleotide sequence ID" value="NZ_JAZHGC010000066.1"/>
</dbReference>
<dbReference type="Gene3D" id="3.30.420.40">
    <property type="match status" value="1"/>
</dbReference>
<dbReference type="PANTHER" id="PTHR42959:SF1">
    <property type="entry name" value="CARBAMOYLTRANSFERASE HYPF"/>
    <property type="match status" value="1"/>
</dbReference>
<evidence type="ECO:0000259" key="3">
    <source>
        <dbReference type="Pfam" id="PF22521"/>
    </source>
</evidence>
<feature type="domain" description="Carbamoyltransferase Kae1-like" evidence="3">
    <location>
        <begin position="125"/>
        <end position="367"/>
    </location>
</feature>
<protein>
    <submittedName>
        <fullName evidence="4">Carbamoyltransferase HypF</fullName>
    </submittedName>
</protein>
<dbReference type="InterPro" id="IPR051060">
    <property type="entry name" value="Carbamoyltrans_HypF-like"/>
</dbReference>
<sequence>MTARVQHLPYVLGDQTVLATGAWLKNAACVCIGGEVHWSPLHGDLDDPAHCVALATSVAALVETAARAGRPLSAIAHDLHPDFYSTRVALEWGERLGVPTVAVQHHHAHIGAVAAEHGLNEPVIGIALDGVGLGTDGAAWGGELLEVAPVGWRRLGSLMPLALPGGDAAAREPWRMAAAALHALGRSDEIEPRLAAAVSDSAARTVGVMLARGLNCPPSTGAGRWFDAVAGLLGVCLRQRAEAEAAIALERLASGYLVVHEAPDVAGLWRVADNGELDLRPLLAELLTLADAGEAARGAAVFHLALAEGLAHWAALAAQGRAVLFGGGCFANRLLTAHLRESLAARDVRTFMPETVPCGDAGLALGQAWVTAYDPQLFSLPTTARGVSPCA</sequence>
<evidence type="ECO:0000313" key="4">
    <source>
        <dbReference type="EMBL" id="MEM5291980.1"/>
    </source>
</evidence>
<dbReference type="Pfam" id="PF17788">
    <property type="entry name" value="HypF_C"/>
    <property type="match status" value="1"/>
</dbReference>
<dbReference type="EMBL" id="JAZHGC010000066">
    <property type="protein sequence ID" value="MEM5291980.1"/>
    <property type="molecule type" value="Genomic_DNA"/>
</dbReference>
<gene>
    <name evidence="4" type="ORF">V4C55_40420</name>
</gene>
<evidence type="ECO:0000259" key="2">
    <source>
        <dbReference type="Pfam" id="PF17788"/>
    </source>
</evidence>
<comment type="caution">
    <text evidence="4">The sequence shown here is derived from an EMBL/GenBank/DDBJ whole genome shotgun (WGS) entry which is preliminary data.</text>
</comment>
<dbReference type="Proteomes" id="UP001494588">
    <property type="component" value="Unassembled WGS sequence"/>
</dbReference>
<dbReference type="PANTHER" id="PTHR42959">
    <property type="entry name" value="CARBAMOYLTRANSFERASE"/>
    <property type="match status" value="1"/>
</dbReference>
<feature type="domain" description="HypF Kae1-like" evidence="2">
    <location>
        <begin position="15"/>
        <end position="116"/>
    </location>
</feature>
<reference evidence="4 5" key="1">
    <citation type="submission" date="2024-01" db="EMBL/GenBank/DDBJ databases">
        <title>The diversity of rhizobia nodulating Mimosa spp. in eleven states of Brazil covering several biomes is determined by host plant, location, and edaphic factors.</title>
        <authorList>
            <person name="Rouws L."/>
            <person name="Barauna A."/>
            <person name="Beukes C."/>
            <person name="De Faria S.M."/>
            <person name="Gross E."/>
            <person name="Dos Reis Junior F.B."/>
            <person name="Simon M."/>
            <person name="Maluk M."/>
            <person name="Odee D.W."/>
            <person name="Kenicer G."/>
            <person name="Young J.P.W."/>
            <person name="Reis V.M."/>
            <person name="Zilli J."/>
            <person name="James E.K."/>
        </authorList>
    </citation>
    <scope>NUCLEOTIDE SEQUENCE [LARGE SCALE GENOMIC DNA]</scope>
    <source>
        <strain evidence="4 5">JPY77</strain>
    </source>
</reference>
<keyword evidence="5" id="KW-1185">Reference proteome</keyword>
<comment type="similarity">
    <text evidence="1">Belongs to the carbamoyltransferase HypF family.</text>
</comment>
<name>A0ABU9QR71_9BURK</name>
<evidence type="ECO:0000313" key="5">
    <source>
        <dbReference type="Proteomes" id="UP001494588"/>
    </source>
</evidence>